<comment type="caution">
    <text evidence="2">The sequence shown here is derived from an EMBL/GenBank/DDBJ whole genome shotgun (WGS) entry which is preliminary data.</text>
</comment>
<reference evidence="2 3" key="1">
    <citation type="submission" date="2018-02" db="EMBL/GenBank/DDBJ databases">
        <title>Solimicrobium silvestre gen. nov., sp. nov., isolated from alpine forest soil.</title>
        <authorList>
            <person name="Margesin R."/>
            <person name="Albuquerque L."/>
            <person name="Zhang D.-C."/>
            <person name="Froufe H.J.C."/>
            <person name="Severino R."/>
            <person name="Roxo I."/>
            <person name="Egas C."/>
            <person name="Da Costa M.S."/>
        </authorList>
    </citation>
    <scope>NUCLEOTIDE SEQUENCE [LARGE SCALE GENOMIC DNA]</scope>
    <source>
        <strain evidence="2 3">S20-91</strain>
    </source>
</reference>
<feature type="region of interest" description="Disordered" evidence="1">
    <location>
        <begin position="1"/>
        <end position="42"/>
    </location>
</feature>
<evidence type="ECO:0000256" key="1">
    <source>
        <dbReference type="SAM" id="MobiDB-lite"/>
    </source>
</evidence>
<dbReference type="AlphaFoldDB" id="A0A2S9GSC1"/>
<evidence type="ECO:0000313" key="2">
    <source>
        <dbReference type="EMBL" id="PRC90588.1"/>
    </source>
</evidence>
<evidence type="ECO:0000313" key="3">
    <source>
        <dbReference type="Proteomes" id="UP000237839"/>
    </source>
</evidence>
<keyword evidence="3" id="KW-1185">Reference proteome</keyword>
<protein>
    <submittedName>
        <fullName evidence="2">Uncharacterized protein</fullName>
    </submittedName>
</protein>
<proteinExistence type="predicted"/>
<dbReference type="Proteomes" id="UP000237839">
    <property type="component" value="Unassembled WGS sequence"/>
</dbReference>
<organism evidence="2 3">
    <name type="scientific">Solimicrobium silvestre</name>
    <dbReference type="NCBI Taxonomy" id="2099400"/>
    <lineage>
        <taxon>Bacteria</taxon>
        <taxon>Pseudomonadati</taxon>
        <taxon>Pseudomonadota</taxon>
        <taxon>Betaproteobacteria</taxon>
        <taxon>Burkholderiales</taxon>
        <taxon>Oxalobacteraceae</taxon>
        <taxon>Solimicrobium</taxon>
    </lineage>
</organism>
<dbReference type="EMBL" id="PUGF01000046">
    <property type="protein sequence ID" value="PRC90588.1"/>
    <property type="molecule type" value="Genomic_DNA"/>
</dbReference>
<sequence length="42" mass="4242">MRRGGHSVQAAHSAPEGLGLDGGRRNTLSHAVQGGSIPCTVC</sequence>
<gene>
    <name evidence="2" type="ORF">S2091_4695</name>
</gene>
<accession>A0A2S9GSC1</accession>
<name>A0A2S9GSC1_9BURK</name>